<evidence type="ECO:0000313" key="1">
    <source>
        <dbReference type="EMBL" id="KAG8052923.1"/>
    </source>
</evidence>
<reference evidence="1" key="1">
    <citation type="journal article" date="2021" name="bioRxiv">
        <title>Whole Genome Assembly and Annotation of Northern Wild Rice, Zizania palustris L., Supports a Whole Genome Duplication in the Zizania Genus.</title>
        <authorList>
            <person name="Haas M."/>
            <person name="Kono T."/>
            <person name="Macchietto M."/>
            <person name="Millas R."/>
            <person name="McGilp L."/>
            <person name="Shao M."/>
            <person name="Duquette J."/>
            <person name="Hirsch C.N."/>
            <person name="Kimball J."/>
        </authorList>
    </citation>
    <scope>NUCLEOTIDE SEQUENCE</scope>
    <source>
        <tissue evidence="1">Fresh leaf tissue</tissue>
    </source>
</reference>
<evidence type="ECO:0000313" key="2">
    <source>
        <dbReference type="Proteomes" id="UP000729402"/>
    </source>
</evidence>
<name>A0A8J5VM36_ZIZPA</name>
<sequence length="142" mass="15431">MTDRNGATDENDDEALCMIIRRTKQNKGKHRLPKAVGRPESEWSFIGEGRRPFVCRICSLWRHRGSGGGWTSCAAVAAGAPWPTPSRTSKAKASKKCSMSDLFVVTPSLTLPPPANASGGNEAAVEDDDEALCAIIRWTKQM</sequence>
<organism evidence="1 2">
    <name type="scientific">Zizania palustris</name>
    <name type="common">Northern wild rice</name>
    <dbReference type="NCBI Taxonomy" id="103762"/>
    <lineage>
        <taxon>Eukaryota</taxon>
        <taxon>Viridiplantae</taxon>
        <taxon>Streptophyta</taxon>
        <taxon>Embryophyta</taxon>
        <taxon>Tracheophyta</taxon>
        <taxon>Spermatophyta</taxon>
        <taxon>Magnoliopsida</taxon>
        <taxon>Liliopsida</taxon>
        <taxon>Poales</taxon>
        <taxon>Poaceae</taxon>
        <taxon>BOP clade</taxon>
        <taxon>Oryzoideae</taxon>
        <taxon>Oryzeae</taxon>
        <taxon>Zizaniinae</taxon>
        <taxon>Zizania</taxon>
    </lineage>
</organism>
<dbReference type="Proteomes" id="UP000729402">
    <property type="component" value="Unassembled WGS sequence"/>
</dbReference>
<reference evidence="1" key="2">
    <citation type="submission" date="2021-02" db="EMBL/GenBank/DDBJ databases">
        <authorList>
            <person name="Kimball J.A."/>
            <person name="Haas M.W."/>
            <person name="Macchietto M."/>
            <person name="Kono T."/>
            <person name="Duquette J."/>
            <person name="Shao M."/>
        </authorList>
    </citation>
    <scope>NUCLEOTIDE SEQUENCE</scope>
    <source>
        <tissue evidence="1">Fresh leaf tissue</tissue>
    </source>
</reference>
<proteinExistence type="predicted"/>
<dbReference type="AlphaFoldDB" id="A0A8J5VM36"/>
<protein>
    <submittedName>
        <fullName evidence="1">Uncharacterized protein</fullName>
    </submittedName>
</protein>
<gene>
    <name evidence="1" type="ORF">GUJ93_ZPchr0001g29599</name>
</gene>
<comment type="caution">
    <text evidence="1">The sequence shown here is derived from an EMBL/GenBank/DDBJ whole genome shotgun (WGS) entry which is preliminary data.</text>
</comment>
<dbReference type="EMBL" id="JAAALK010000288">
    <property type="protein sequence ID" value="KAG8052923.1"/>
    <property type="molecule type" value="Genomic_DNA"/>
</dbReference>
<keyword evidence="2" id="KW-1185">Reference proteome</keyword>
<accession>A0A8J5VM36</accession>